<dbReference type="Gene3D" id="3.80.10.10">
    <property type="entry name" value="Ribonuclease Inhibitor"/>
    <property type="match status" value="1"/>
</dbReference>
<name>A0A9N8DYR7_9STRA</name>
<feature type="region of interest" description="Disordered" evidence="1">
    <location>
        <begin position="326"/>
        <end position="346"/>
    </location>
</feature>
<keyword evidence="3" id="KW-1185">Reference proteome</keyword>
<dbReference type="EMBL" id="CAICTM010000374">
    <property type="protein sequence ID" value="CAB9509105.1"/>
    <property type="molecule type" value="Genomic_DNA"/>
</dbReference>
<proteinExistence type="predicted"/>
<reference evidence="2" key="1">
    <citation type="submission" date="2020-06" db="EMBL/GenBank/DDBJ databases">
        <authorList>
            <consortium name="Plant Systems Biology data submission"/>
        </authorList>
    </citation>
    <scope>NUCLEOTIDE SEQUENCE</scope>
    <source>
        <strain evidence="2">D6</strain>
    </source>
</reference>
<evidence type="ECO:0000313" key="2">
    <source>
        <dbReference type="EMBL" id="CAB9509105.1"/>
    </source>
</evidence>
<feature type="compositionally biased region" description="Low complexity" evidence="1">
    <location>
        <begin position="521"/>
        <end position="532"/>
    </location>
</feature>
<gene>
    <name evidence="2" type="ORF">SEMRO_375_G129490.1</name>
</gene>
<evidence type="ECO:0000313" key="3">
    <source>
        <dbReference type="Proteomes" id="UP001153069"/>
    </source>
</evidence>
<sequence length="565" mass="61766">MTTLSSSAMTTTNTTTSTTSHHDNLLQKLERNDSFTTWLTLSRNHLGMDLCRLSAALNANSHITKVSCHAHFVANLSTHSLTRLLKACASLSALEELWVALPSNRSHLSSTVVETIAAVSNSNLKKLSIRGVNPEACSTVAQSLSSGALVQLEELNLYGDCSTAACLDVLQVLETTNTCCSLQKLVLPRVTVNTACCQSLARVLTVNRTLTKLDFLGGASTNNNATTTGGSKKTKACQEVVDVLASGQNTTLTSLQLLDTNPELQSALTFYTEINRANIPALLQQSTISCEEFWHVVQQGNNNSNDCSLLYHVLLQAPQWLASGFDNNRNSSSNGGSFQKQKLSPIKTSRRTSLPFLSKPVRRVATVATVVPTKSNNNHVVVDKTHRRCSEPILRVSVADLCASEMDPSTEETPKQVCPTKKSEEYPSQHGDNQKDDCAMPLTVDQPLVIQQRSVNKTLQKTTEPENEQTLPKWNESRPICPRYKAHSTRSVPKEQARTTITSTSSSFAIPLTRQHENHKNTTSNNNNNNNGETKKRVSKVLQTAHVFGEPAAFSTPWKGAELRA</sequence>
<feature type="compositionally biased region" description="Basic and acidic residues" evidence="1">
    <location>
        <begin position="421"/>
        <end position="437"/>
    </location>
</feature>
<evidence type="ECO:0000256" key="1">
    <source>
        <dbReference type="SAM" id="MobiDB-lite"/>
    </source>
</evidence>
<feature type="region of interest" description="Disordered" evidence="1">
    <location>
        <begin position="405"/>
        <end position="437"/>
    </location>
</feature>
<feature type="region of interest" description="Disordered" evidence="1">
    <location>
        <begin position="459"/>
        <end position="534"/>
    </location>
</feature>
<feature type="region of interest" description="Disordered" evidence="1">
    <location>
        <begin position="1"/>
        <end position="23"/>
    </location>
</feature>
<feature type="compositionally biased region" description="Polar residues" evidence="1">
    <location>
        <begin position="459"/>
        <end position="472"/>
    </location>
</feature>
<protein>
    <submittedName>
        <fullName evidence="2">Uncharacterized protein</fullName>
    </submittedName>
</protein>
<dbReference type="SUPFAM" id="SSF52047">
    <property type="entry name" value="RNI-like"/>
    <property type="match status" value="1"/>
</dbReference>
<feature type="compositionally biased region" description="Low complexity" evidence="1">
    <location>
        <begin position="1"/>
        <end position="19"/>
    </location>
</feature>
<dbReference type="Proteomes" id="UP001153069">
    <property type="component" value="Unassembled WGS sequence"/>
</dbReference>
<dbReference type="AlphaFoldDB" id="A0A9N8DYR7"/>
<comment type="caution">
    <text evidence="2">The sequence shown here is derived from an EMBL/GenBank/DDBJ whole genome shotgun (WGS) entry which is preliminary data.</text>
</comment>
<organism evidence="2 3">
    <name type="scientific">Seminavis robusta</name>
    <dbReference type="NCBI Taxonomy" id="568900"/>
    <lineage>
        <taxon>Eukaryota</taxon>
        <taxon>Sar</taxon>
        <taxon>Stramenopiles</taxon>
        <taxon>Ochrophyta</taxon>
        <taxon>Bacillariophyta</taxon>
        <taxon>Bacillariophyceae</taxon>
        <taxon>Bacillariophycidae</taxon>
        <taxon>Naviculales</taxon>
        <taxon>Naviculaceae</taxon>
        <taxon>Seminavis</taxon>
    </lineage>
</organism>
<accession>A0A9N8DYR7</accession>
<dbReference type="InterPro" id="IPR032675">
    <property type="entry name" value="LRR_dom_sf"/>
</dbReference>
<feature type="compositionally biased region" description="Low complexity" evidence="1">
    <location>
        <begin position="327"/>
        <end position="337"/>
    </location>
</feature>